<dbReference type="SUPFAM" id="SSF52540">
    <property type="entry name" value="P-loop containing nucleoside triphosphate hydrolases"/>
    <property type="match status" value="1"/>
</dbReference>
<comment type="caution">
    <text evidence="1">The sequence shown here is derived from an EMBL/GenBank/DDBJ whole genome shotgun (WGS) entry which is preliminary data.</text>
</comment>
<dbReference type="Proteomes" id="UP000809081">
    <property type="component" value="Unassembled WGS sequence"/>
</dbReference>
<reference evidence="1 2" key="1">
    <citation type="submission" date="2021-01" db="EMBL/GenBank/DDBJ databases">
        <title>Genomic Encyclopedia of Type Strains, Phase IV (KMG-IV): sequencing the most valuable type-strain genomes for metagenomic binning, comparative biology and taxonomic classification.</title>
        <authorList>
            <person name="Goeker M."/>
        </authorList>
    </citation>
    <scope>NUCLEOTIDE SEQUENCE [LARGE SCALE GENOMIC DNA]</scope>
    <source>
        <strain evidence="1 2">DSM 27513</strain>
    </source>
</reference>
<dbReference type="EMBL" id="JAFBEI010000025">
    <property type="protein sequence ID" value="MBM7636488.1"/>
    <property type="molecule type" value="Genomic_DNA"/>
</dbReference>
<organism evidence="1 2">
    <name type="scientific">Streptococcus saliviloxodontae</name>
    <dbReference type="NCBI Taxonomy" id="1349416"/>
    <lineage>
        <taxon>Bacteria</taxon>
        <taxon>Bacillati</taxon>
        <taxon>Bacillota</taxon>
        <taxon>Bacilli</taxon>
        <taxon>Lactobacillales</taxon>
        <taxon>Streptococcaceae</taxon>
        <taxon>Streptococcus</taxon>
    </lineage>
</organism>
<evidence type="ECO:0000313" key="2">
    <source>
        <dbReference type="Proteomes" id="UP000809081"/>
    </source>
</evidence>
<dbReference type="PANTHER" id="PTHR37816">
    <property type="entry name" value="YALI0E33011P"/>
    <property type="match status" value="1"/>
</dbReference>
<dbReference type="GO" id="GO:0016301">
    <property type="term" value="F:kinase activity"/>
    <property type="evidence" value="ECO:0007669"/>
    <property type="project" value="UniProtKB-KW"/>
</dbReference>
<dbReference type="RefSeq" id="WP_205017362.1">
    <property type="nucleotide sequence ID" value="NZ_JAFBEI010000025.1"/>
</dbReference>
<sequence>MKIDIIGSVGAGKTTLARSLGTTYQIPFYEKDDIVWVRDPKGDYKRSDEERDALFASILAQEHWIVEGSPRKVLQESFEEANIIIFLDPPSLIRVNRLIRRWLKQRSGREAHHIFSDFSAFRQFLVWHREFNRMKKDLLDSLSGYSDKLYVCQSSKEAETVIARKMPAASFYV</sequence>
<dbReference type="InterPro" id="IPR027417">
    <property type="entry name" value="P-loop_NTPase"/>
</dbReference>
<proteinExistence type="predicted"/>
<name>A0ABS2PM26_9STRE</name>
<protein>
    <submittedName>
        <fullName evidence="1">Adenylate kinase family enzyme</fullName>
    </submittedName>
</protein>
<keyword evidence="2" id="KW-1185">Reference proteome</keyword>
<gene>
    <name evidence="1" type="ORF">JOC31_001309</name>
</gene>
<keyword evidence="1" id="KW-0808">Transferase</keyword>
<dbReference type="Gene3D" id="3.40.50.300">
    <property type="entry name" value="P-loop containing nucleotide triphosphate hydrolases"/>
    <property type="match status" value="1"/>
</dbReference>
<evidence type="ECO:0000313" key="1">
    <source>
        <dbReference type="EMBL" id="MBM7636488.1"/>
    </source>
</evidence>
<keyword evidence="1" id="KW-0418">Kinase</keyword>
<dbReference type="PANTHER" id="PTHR37816:SF2">
    <property type="entry name" value="DNA TOPOLOGY MODULATION PROTEIN FLAR-RELATED PROTEIN"/>
    <property type="match status" value="1"/>
</dbReference>
<dbReference type="InterPro" id="IPR052922">
    <property type="entry name" value="Cytidylate_Kinase-2"/>
</dbReference>
<accession>A0ABS2PM26</accession>